<keyword evidence="1" id="KW-0472">Membrane</keyword>
<feature type="transmembrane region" description="Helical" evidence="1">
    <location>
        <begin position="264"/>
        <end position="284"/>
    </location>
</feature>
<comment type="caution">
    <text evidence="2">The sequence shown here is derived from an EMBL/GenBank/DDBJ whole genome shotgun (WGS) entry which is preliminary data.</text>
</comment>
<keyword evidence="3" id="KW-1185">Reference proteome</keyword>
<protein>
    <submittedName>
        <fullName evidence="2">CLOCK</fullName>
        <ecNumber evidence="2">2.3.1.48</ecNumber>
    </submittedName>
</protein>
<dbReference type="AlphaFoldDB" id="A0A8S3QIE2"/>
<organism evidence="2 3">
    <name type="scientific">Mytilus edulis</name>
    <name type="common">Blue mussel</name>
    <dbReference type="NCBI Taxonomy" id="6550"/>
    <lineage>
        <taxon>Eukaryota</taxon>
        <taxon>Metazoa</taxon>
        <taxon>Spiralia</taxon>
        <taxon>Lophotrochozoa</taxon>
        <taxon>Mollusca</taxon>
        <taxon>Bivalvia</taxon>
        <taxon>Autobranchia</taxon>
        <taxon>Pteriomorphia</taxon>
        <taxon>Mytilida</taxon>
        <taxon>Mytiloidea</taxon>
        <taxon>Mytilidae</taxon>
        <taxon>Mytilinae</taxon>
        <taxon>Mytilus</taxon>
    </lineage>
</organism>
<feature type="transmembrane region" description="Helical" evidence="1">
    <location>
        <begin position="357"/>
        <end position="377"/>
    </location>
</feature>
<gene>
    <name evidence="2" type="ORF">MEDL_9289</name>
</gene>
<keyword evidence="2" id="KW-0808">Transferase</keyword>
<dbReference type="GO" id="GO:0061733">
    <property type="term" value="F:protein-lysine-acetyltransferase activity"/>
    <property type="evidence" value="ECO:0007669"/>
    <property type="project" value="UniProtKB-EC"/>
</dbReference>
<feature type="transmembrane region" description="Helical" evidence="1">
    <location>
        <begin position="151"/>
        <end position="171"/>
    </location>
</feature>
<dbReference type="EC" id="2.3.1.48" evidence="2"/>
<dbReference type="Proteomes" id="UP000683360">
    <property type="component" value="Unassembled WGS sequence"/>
</dbReference>
<dbReference type="EMBL" id="CAJPWZ010000473">
    <property type="protein sequence ID" value="CAG2194264.1"/>
    <property type="molecule type" value="Genomic_DNA"/>
</dbReference>
<evidence type="ECO:0000313" key="2">
    <source>
        <dbReference type="EMBL" id="CAG2194264.1"/>
    </source>
</evidence>
<name>A0A8S3QIE2_MYTED</name>
<accession>A0A8S3QIE2</accession>
<keyword evidence="1" id="KW-1133">Transmembrane helix</keyword>
<feature type="transmembrane region" description="Helical" evidence="1">
    <location>
        <begin position="290"/>
        <end position="316"/>
    </location>
</feature>
<evidence type="ECO:0000313" key="3">
    <source>
        <dbReference type="Proteomes" id="UP000683360"/>
    </source>
</evidence>
<evidence type="ECO:0000256" key="1">
    <source>
        <dbReference type="SAM" id="Phobius"/>
    </source>
</evidence>
<keyword evidence="2" id="KW-0012">Acyltransferase</keyword>
<keyword evidence="1" id="KW-0812">Transmembrane</keyword>
<proteinExistence type="predicted"/>
<reference evidence="2" key="1">
    <citation type="submission" date="2021-03" db="EMBL/GenBank/DDBJ databases">
        <authorList>
            <person name="Bekaert M."/>
        </authorList>
    </citation>
    <scope>NUCLEOTIDE SEQUENCE</scope>
</reference>
<feature type="transmembrane region" description="Helical" evidence="1">
    <location>
        <begin position="191"/>
        <end position="210"/>
    </location>
</feature>
<dbReference type="OrthoDB" id="10681057at2759"/>
<sequence length="453" mass="53414">MEGKCGFNFSIEDSNEASHKFDDFHKDDTFYSAFIFLEQKKSDSKSFERFLSDDKERNGLQEWIWLETHARYETINLPMDFVALTFTISEYGTRPLNIPWMMSESCEGENKISYPNETKRIVTYLVDNIIGNISNSYLCHRTSDNTSSSAMIIWWMTTIWIGYDWNCYFVGEVMEGKFEIQTFSKYDITKILTVSLGILAYMYPFFSVVVEGIQPNPKNELYCYYKKEVKLAKPYSLSRFLPKYFFGSWTDLGVCREHVGVFEYMFRSIFYLIIAAFTISEHVWRVNLVVLFSLGYFVSYFSEFIHSYHILLNVIFEIQSTIRQRNGARSGNRDPDRVDEDLFNHIVDHCYSVHKRVFMLVLKTTLTAVFMIVTLIILRKTGRFDNSEYLTDTLSILFILLSPKVVSVFAENKSEDEIEKYKEDIETLYWNFYCKTEARADDDTFVQIYLRND</sequence>